<reference evidence="1 2" key="1">
    <citation type="submission" date="2018-03" db="EMBL/GenBank/DDBJ databases">
        <title>Draft genome of Nitrosomonas supralitoralis APG5.</title>
        <authorList>
            <person name="Urakawa H."/>
            <person name="Lopez J.V."/>
        </authorList>
    </citation>
    <scope>NUCLEOTIDE SEQUENCE [LARGE SCALE GENOMIC DNA]</scope>
    <source>
        <strain evidence="1 2">APG5</strain>
    </source>
</reference>
<protein>
    <submittedName>
        <fullName evidence="1">Uncharacterized protein</fullName>
    </submittedName>
</protein>
<proteinExistence type="predicted"/>
<dbReference type="Proteomes" id="UP000241912">
    <property type="component" value="Unassembled WGS sequence"/>
</dbReference>
<evidence type="ECO:0000313" key="1">
    <source>
        <dbReference type="EMBL" id="PSJ15711.1"/>
    </source>
</evidence>
<dbReference type="AlphaFoldDB" id="A0A2P7NQG0"/>
<evidence type="ECO:0000313" key="2">
    <source>
        <dbReference type="Proteomes" id="UP000241912"/>
    </source>
</evidence>
<sequence length="101" mass="10506">YNNLLPGNSLFGSADQVFPRGLDIFFRSGEQITFDPDGPGGQAVGQSTHYSQTKGAVFDSQPRTISNLIADQTATNPAAEAAFNQTAGSTVVNGTRADGSP</sequence>
<dbReference type="EMBL" id="PXXU01000227">
    <property type="protein sequence ID" value="PSJ15711.1"/>
    <property type="molecule type" value="Genomic_DNA"/>
</dbReference>
<dbReference type="RefSeq" id="WP_172592516.1">
    <property type="nucleotide sequence ID" value="NZ_PXXU01000227.1"/>
</dbReference>
<keyword evidence="2" id="KW-1185">Reference proteome</keyword>
<comment type="caution">
    <text evidence="1">The sequence shown here is derived from an EMBL/GenBank/DDBJ whole genome shotgun (WGS) entry which is preliminary data.</text>
</comment>
<feature type="non-terminal residue" evidence="1">
    <location>
        <position position="101"/>
    </location>
</feature>
<name>A0A2P7NQG0_9PROT</name>
<accession>A0A2P7NQG0</accession>
<organism evidence="1 2">
    <name type="scientific">Nitrosomonas supralitoralis</name>
    <dbReference type="NCBI Taxonomy" id="2116706"/>
    <lineage>
        <taxon>Bacteria</taxon>
        <taxon>Pseudomonadati</taxon>
        <taxon>Pseudomonadota</taxon>
        <taxon>Betaproteobacteria</taxon>
        <taxon>Nitrosomonadales</taxon>
        <taxon>Nitrosomonadaceae</taxon>
        <taxon>Nitrosomonas</taxon>
    </lineage>
</organism>
<feature type="non-terminal residue" evidence="1">
    <location>
        <position position="1"/>
    </location>
</feature>
<gene>
    <name evidence="1" type="ORF">C7H79_17505</name>
</gene>